<dbReference type="EMBL" id="FNRQ01000002">
    <property type="protein sequence ID" value="SEA62674.1"/>
    <property type="molecule type" value="Genomic_DNA"/>
</dbReference>
<dbReference type="Gene3D" id="3.90.25.10">
    <property type="entry name" value="UDP-galactose 4-epimerase, domain 1"/>
    <property type="match status" value="1"/>
</dbReference>
<evidence type="ECO:0000256" key="1">
    <source>
        <dbReference type="ARBA" id="ARBA00004781"/>
    </source>
</evidence>
<evidence type="ECO:0000256" key="3">
    <source>
        <dbReference type="ARBA" id="ARBA00012929"/>
    </source>
</evidence>
<feature type="domain" description="RmlD-like substrate binding" evidence="7">
    <location>
        <begin position="8"/>
        <end position="297"/>
    </location>
</feature>
<dbReference type="Proteomes" id="UP000198638">
    <property type="component" value="Unassembled WGS sequence"/>
</dbReference>
<keyword evidence="9" id="KW-1185">Reference proteome</keyword>
<evidence type="ECO:0000256" key="6">
    <source>
        <dbReference type="RuleBase" id="RU364082"/>
    </source>
</evidence>
<proteinExistence type="inferred from homology"/>
<dbReference type="EC" id="1.1.1.133" evidence="3 6"/>
<dbReference type="OrthoDB" id="9803892at2"/>
<dbReference type="RefSeq" id="WP_090532040.1">
    <property type="nucleotide sequence ID" value="NZ_FNRQ01000002.1"/>
</dbReference>
<evidence type="ECO:0000256" key="2">
    <source>
        <dbReference type="ARBA" id="ARBA00010944"/>
    </source>
</evidence>
<dbReference type="InterPro" id="IPR005913">
    <property type="entry name" value="dTDP_dehydrorham_reduct"/>
</dbReference>
<evidence type="ECO:0000313" key="8">
    <source>
        <dbReference type="EMBL" id="SEA62674.1"/>
    </source>
</evidence>
<dbReference type="SUPFAM" id="SSF51735">
    <property type="entry name" value="NAD(P)-binding Rossmann-fold domains"/>
    <property type="match status" value="1"/>
</dbReference>
<name>A0A1H4CQN4_9BURK</name>
<dbReference type="GO" id="GO:0019305">
    <property type="term" value="P:dTDP-rhamnose biosynthetic process"/>
    <property type="evidence" value="ECO:0007669"/>
    <property type="project" value="UniProtKB-UniPathway"/>
</dbReference>
<accession>A0A1H4CQN4</accession>
<comment type="function">
    <text evidence="6">Catalyzes the reduction of dTDP-6-deoxy-L-lyxo-4-hexulose to yield dTDP-L-rhamnose.</text>
</comment>
<evidence type="ECO:0000313" key="9">
    <source>
        <dbReference type="Proteomes" id="UP000198638"/>
    </source>
</evidence>
<evidence type="ECO:0000259" key="7">
    <source>
        <dbReference type="Pfam" id="PF04321"/>
    </source>
</evidence>
<dbReference type="NCBIfam" id="TIGR01214">
    <property type="entry name" value="rmlD"/>
    <property type="match status" value="1"/>
</dbReference>
<comment type="cofactor">
    <cofactor evidence="6">
        <name>Mg(2+)</name>
        <dbReference type="ChEBI" id="CHEBI:18420"/>
    </cofactor>
    <text evidence="6">Binds 1 Mg(2+) ion per monomer.</text>
</comment>
<gene>
    <name evidence="8" type="ORF">SAMN05192564_102429</name>
</gene>
<evidence type="ECO:0000256" key="4">
    <source>
        <dbReference type="ARBA" id="ARBA00017099"/>
    </source>
</evidence>
<keyword evidence="6" id="KW-0560">Oxidoreductase</keyword>
<dbReference type="STRING" id="83784.SAMN05192564_102429"/>
<dbReference type="CDD" id="cd05254">
    <property type="entry name" value="dTDP_HR_like_SDR_e"/>
    <property type="match status" value="1"/>
</dbReference>
<dbReference type="GO" id="GO:0005829">
    <property type="term" value="C:cytosol"/>
    <property type="evidence" value="ECO:0007669"/>
    <property type="project" value="TreeGrafter"/>
</dbReference>
<keyword evidence="6" id="KW-0521">NADP</keyword>
<comment type="catalytic activity">
    <reaction evidence="5 6">
        <text>dTDP-beta-L-rhamnose + NADP(+) = dTDP-4-dehydro-beta-L-rhamnose + NADPH + H(+)</text>
        <dbReference type="Rhea" id="RHEA:21796"/>
        <dbReference type="ChEBI" id="CHEBI:15378"/>
        <dbReference type="ChEBI" id="CHEBI:57510"/>
        <dbReference type="ChEBI" id="CHEBI:57783"/>
        <dbReference type="ChEBI" id="CHEBI:58349"/>
        <dbReference type="ChEBI" id="CHEBI:62830"/>
        <dbReference type="EC" id="1.1.1.133"/>
    </reaction>
</comment>
<dbReference type="InterPro" id="IPR029903">
    <property type="entry name" value="RmlD-like-bd"/>
</dbReference>
<dbReference type="GO" id="GO:0008831">
    <property type="term" value="F:dTDP-4-dehydrorhamnose reductase activity"/>
    <property type="evidence" value="ECO:0007669"/>
    <property type="project" value="UniProtKB-EC"/>
</dbReference>
<dbReference type="PANTHER" id="PTHR10491:SF4">
    <property type="entry name" value="METHIONINE ADENOSYLTRANSFERASE 2 SUBUNIT BETA"/>
    <property type="match status" value="1"/>
</dbReference>
<protein>
    <recommendedName>
        <fullName evidence="4 6">dTDP-4-dehydrorhamnose reductase</fullName>
        <ecNumber evidence="3 6">1.1.1.133</ecNumber>
    </recommendedName>
</protein>
<comment type="similarity">
    <text evidence="2 6">Belongs to the dTDP-4-dehydrorhamnose reductase family.</text>
</comment>
<dbReference type="Pfam" id="PF04321">
    <property type="entry name" value="RmlD_sub_bind"/>
    <property type="match status" value="1"/>
</dbReference>
<sequence length="301" mass="32687">MADLHERTILVTGSTGQVGFELLRSLQGLGRIVAPRREAFDLSDFDQMRRVVRELKPALIVNPAAYTAVDQAETDVDAAMKMNGEAPGVLAEEARRVGAALFHFSTDYVFDGTKDGAYEEDDPTGPLNVYGKSKLAGEQAIEQVGGTYFVFRTSWVYGTRGRNFMRTMLRLAAERSELSIVADQVGAPTWSGTIAALTAHIATQALVEHRHDGGWWSERAGVYHLTAAGMTSWAGFADAIFGAAALPSRPTVKPITSNEYPTPARRPANSRLSNEKLASMFGIRAPGWREALKLCVTGLPV</sequence>
<reference evidence="9" key="1">
    <citation type="submission" date="2016-10" db="EMBL/GenBank/DDBJ databases">
        <authorList>
            <person name="Varghese N."/>
            <person name="Submissions S."/>
        </authorList>
    </citation>
    <scope>NUCLEOTIDE SEQUENCE [LARGE SCALE GENOMIC DNA]</scope>
    <source>
        <strain evidence="9">LMG 24000</strain>
    </source>
</reference>
<dbReference type="AlphaFoldDB" id="A0A1H4CQN4"/>
<evidence type="ECO:0000256" key="5">
    <source>
        <dbReference type="ARBA" id="ARBA00048200"/>
    </source>
</evidence>
<comment type="pathway">
    <text evidence="1 6">Carbohydrate biosynthesis; dTDP-L-rhamnose biosynthesis.</text>
</comment>
<dbReference type="InterPro" id="IPR036291">
    <property type="entry name" value="NAD(P)-bd_dom_sf"/>
</dbReference>
<organism evidence="8 9">
    <name type="scientific">Paraburkholderia sartisoli</name>
    <dbReference type="NCBI Taxonomy" id="83784"/>
    <lineage>
        <taxon>Bacteria</taxon>
        <taxon>Pseudomonadati</taxon>
        <taxon>Pseudomonadota</taxon>
        <taxon>Betaproteobacteria</taxon>
        <taxon>Burkholderiales</taxon>
        <taxon>Burkholderiaceae</taxon>
        <taxon>Paraburkholderia</taxon>
    </lineage>
</organism>
<dbReference type="UniPathway" id="UPA00124"/>
<dbReference type="PANTHER" id="PTHR10491">
    <property type="entry name" value="DTDP-4-DEHYDRORHAMNOSE REDUCTASE"/>
    <property type="match status" value="1"/>
</dbReference>
<dbReference type="Gene3D" id="3.40.50.720">
    <property type="entry name" value="NAD(P)-binding Rossmann-like Domain"/>
    <property type="match status" value="1"/>
</dbReference>